<comment type="caution">
    <text evidence="1">The sequence shown here is derived from an EMBL/GenBank/DDBJ whole genome shotgun (WGS) entry which is preliminary data.</text>
</comment>
<dbReference type="Proteomes" id="UP000256709">
    <property type="component" value="Unassembled WGS sequence"/>
</dbReference>
<accession>A0A3E0VYR6</accession>
<protein>
    <submittedName>
        <fullName evidence="1">Uncharacterized protein</fullName>
    </submittedName>
</protein>
<gene>
    <name evidence="1" type="ORF">B7R21_06210</name>
</gene>
<evidence type="ECO:0000313" key="2">
    <source>
        <dbReference type="Proteomes" id="UP000256709"/>
    </source>
</evidence>
<dbReference type="Gene3D" id="2.60.40.2700">
    <property type="match status" value="1"/>
</dbReference>
<organism evidence="1 2">
    <name type="scientific">Subtercola boreus</name>
    <dbReference type="NCBI Taxonomy" id="120213"/>
    <lineage>
        <taxon>Bacteria</taxon>
        <taxon>Bacillati</taxon>
        <taxon>Actinomycetota</taxon>
        <taxon>Actinomycetes</taxon>
        <taxon>Micrococcales</taxon>
        <taxon>Microbacteriaceae</taxon>
        <taxon>Subtercola</taxon>
    </lineage>
</organism>
<reference evidence="1 2" key="1">
    <citation type="submission" date="2017-04" db="EMBL/GenBank/DDBJ databases">
        <title>Comparative genome analysis of Subtercola boreus.</title>
        <authorList>
            <person name="Cho Y.-J."/>
            <person name="Cho A."/>
            <person name="Kim O.-S."/>
            <person name="Lee J.-I."/>
        </authorList>
    </citation>
    <scope>NUCLEOTIDE SEQUENCE [LARGE SCALE GENOMIC DNA]</scope>
    <source>
        <strain evidence="1 2">P27444</strain>
    </source>
</reference>
<dbReference type="OrthoDB" id="9758772at2"/>
<sequence length="73" mass="7371">MSTGTWSAPGLAYAYAWYRDGVVITGAASSSHTVSAADTGHRLTAQVTVSKTGYNTATAMTSPSATVTAADAK</sequence>
<proteinExistence type="predicted"/>
<dbReference type="AlphaFoldDB" id="A0A3E0VYR6"/>
<evidence type="ECO:0000313" key="1">
    <source>
        <dbReference type="EMBL" id="RFA14629.1"/>
    </source>
</evidence>
<name>A0A3E0VYR6_9MICO</name>
<dbReference type="RefSeq" id="WP_116282386.1">
    <property type="nucleotide sequence ID" value="NZ_NBXA01000012.1"/>
</dbReference>
<dbReference type="EMBL" id="NBXA01000012">
    <property type="protein sequence ID" value="RFA14629.1"/>
    <property type="molecule type" value="Genomic_DNA"/>
</dbReference>